<gene>
    <name evidence="2" type="ORF">ACFFQA_35650</name>
</gene>
<dbReference type="InterPro" id="IPR029058">
    <property type="entry name" value="AB_hydrolase_fold"/>
</dbReference>
<dbReference type="SUPFAM" id="SSF53474">
    <property type="entry name" value="alpha/beta-Hydrolases"/>
    <property type="match status" value="1"/>
</dbReference>
<dbReference type="PANTHER" id="PTHR43798:SF5">
    <property type="entry name" value="MONOACYLGLYCEROL LIPASE ABHD6"/>
    <property type="match status" value="1"/>
</dbReference>
<dbReference type="RefSeq" id="WP_377862086.1">
    <property type="nucleotide sequence ID" value="NZ_JBHLZU010000033.1"/>
</dbReference>
<dbReference type="InterPro" id="IPR050266">
    <property type="entry name" value="AB_hydrolase_sf"/>
</dbReference>
<proteinExistence type="predicted"/>
<dbReference type="GO" id="GO:0016787">
    <property type="term" value="F:hydrolase activity"/>
    <property type="evidence" value="ECO:0007669"/>
    <property type="project" value="UniProtKB-KW"/>
</dbReference>
<dbReference type="InterPro" id="IPR000073">
    <property type="entry name" value="AB_hydrolase_1"/>
</dbReference>
<evidence type="ECO:0000259" key="1">
    <source>
        <dbReference type="Pfam" id="PF12697"/>
    </source>
</evidence>
<reference evidence="2 3" key="1">
    <citation type="submission" date="2024-09" db="EMBL/GenBank/DDBJ databases">
        <authorList>
            <person name="Sun Q."/>
            <person name="Mori K."/>
        </authorList>
    </citation>
    <scope>NUCLEOTIDE SEQUENCE [LARGE SCALE GENOMIC DNA]</scope>
    <source>
        <strain evidence="2 3">TBRC 7907</strain>
    </source>
</reference>
<accession>A0ABV6A813</accession>
<keyword evidence="3" id="KW-1185">Reference proteome</keyword>
<evidence type="ECO:0000313" key="2">
    <source>
        <dbReference type="EMBL" id="MFB9909302.1"/>
    </source>
</evidence>
<dbReference type="PRINTS" id="PR00111">
    <property type="entry name" value="ABHYDROLASE"/>
</dbReference>
<name>A0ABV6A813_9PSEU</name>
<evidence type="ECO:0000313" key="3">
    <source>
        <dbReference type="Proteomes" id="UP001589693"/>
    </source>
</evidence>
<dbReference type="Pfam" id="PF12697">
    <property type="entry name" value="Abhydrolase_6"/>
    <property type="match status" value="1"/>
</dbReference>
<organism evidence="2 3">
    <name type="scientific">Allokutzneria oryzae</name>
    <dbReference type="NCBI Taxonomy" id="1378989"/>
    <lineage>
        <taxon>Bacteria</taxon>
        <taxon>Bacillati</taxon>
        <taxon>Actinomycetota</taxon>
        <taxon>Actinomycetes</taxon>
        <taxon>Pseudonocardiales</taxon>
        <taxon>Pseudonocardiaceae</taxon>
        <taxon>Allokutzneria</taxon>
    </lineage>
</organism>
<comment type="caution">
    <text evidence="2">The sequence shown here is derived from an EMBL/GenBank/DDBJ whole genome shotgun (WGS) entry which is preliminary data.</text>
</comment>
<dbReference type="EMBL" id="JBHLZU010000033">
    <property type="protein sequence ID" value="MFB9909302.1"/>
    <property type="molecule type" value="Genomic_DNA"/>
</dbReference>
<dbReference type="PANTHER" id="PTHR43798">
    <property type="entry name" value="MONOACYLGLYCEROL LIPASE"/>
    <property type="match status" value="1"/>
</dbReference>
<keyword evidence="2" id="KW-0378">Hydrolase</keyword>
<dbReference type="Proteomes" id="UP001589693">
    <property type="component" value="Unassembled WGS sequence"/>
</dbReference>
<feature type="domain" description="AB hydrolase-1" evidence="1">
    <location>
        <begin position="15"/>
        <end position="242"/>
    </location>
</feature>
<protein>
    <submittedName>
        <fullName evidence="2">Alpha/beta fold hydrolase</fullName>
    </submittedName>
</protein>
<sequence length="251" mass="26096">MTLRARRGGEGGPTLLLLHGMGATSEAWNGVTERLDRYWDGSWVAPDLPGHGGSEALEHYSFGHMAAEVAHCVRGADRLVVLGHSLGGVVALALASGWYGVRVDAVCGLGIKVSWSEQELAGAAAAAARPARSFDNRAQAAERYLKVSGLSGLVAPDSAEVDAGLVLADGGWRLGMDQRAFGIGAPDMPGLLAAARARVVLAAGEHDPMSPAADLRALVPDPVILPSLGHNAQVQNPEAVLRLVTHLTNSR</sequence>
<dbReference type="Gene3D" id="3.40.50.1820">
    <property type="entry name" value="alpha/beta hydrolase"/>
    <property type="match status" value="1"/>
</dbReference>